<name>A0A1J9S776_9PEZI</name>
<reference evidence="2 3" key="1">
    <citation type="submission" date="2016-10" db="EMBL/GenBank/DDBJ databases">
        <title>Proteomics and genomics reveal pathogen-plant mechanisms compatible with a hemibiotrophic lifestyle of Diplodia corticola.</title>
        <authorList>
            <person name="Fernandes I."/>
            <person name="De Jonge R."/>
            <person name="Van De Peer Y."/>
            <person name="Devreese B."/>
            <person name="Alves A."/>
            <person name="Esteves A.C."/>
        </authorList>
    </citation>
    <scope>NUCLEOTIDE SEQUENCE [LARGE SCALE GENOMIC DNA]</scope>
    <source>
        <strain evidence="2 3">CBS 112549</strain>
    </source>
</reference>
<dbReference type="GeneID" id="31011511"/>
<accession>A0A1J9S776</accession>
<comment type="caution">
    <text evidence="2">The sequence shown here is derived from an EMBL/GenBank/DDBJ whole genome shotgun (WGS) entry which is preliminary data.</text>
</comment>
<evidence type="ECO:0000256" key="1">
    <source>
        <dbReference type="SAM" id="MobiDB-lite"/>
    </source>
</evidence>
<feature type="region of interest" description="Disordered" evidence="1">
    <location>
        <begin position="125"/>
        <end position="161"/>
    </location>
</feature>
<keyword evidence="3" id="KW-1185">Reference proteome</keyword>
<evidence type="ECO:0000313" key="3">
    <source>
        <dbReference type="Proteomes" id="UP000183809"/>
    </source>
</evidence>
<proteinExistence type="predicted"/>
<gene>
    <name evidence="2" type="ORF">BKCO1_15000151</name>
</gene>
<protein>
    <submittedName>
        <fullName evidence="2">Uncharacterized protein</fullName>
    </submittedName>
</protein>
<dbReference type="EMBL" id="MNUE01000015">
    <property type="protein sequence ID" value="OJD35772.1"/>
    <property type="molecule type" value="Genomic_DNA"/>
</dbReference>
<dbReference type="Proteomes" id="UP000183809">
    <property type="component" value="Unassembled WGS sequence"/>
</dbReference>
<dbReference type="AlphaFoldDB" id="A0A1J9S776"/>
<sequence length="450" mass="48319">MVELVGLEEVVGDVTDEEVTVLIEVEALGLVEEDPNVEAVVLDDEEPLLLDVEDMLLPELVVVSSWMKMPRAVSGGVVADEVGAGDEVDEVELVADEEAGLVAHEGVELEPVADDLKLLDDGEAEPVAENEEEEVDEDWEVDDAEEEEKVGDPEDEDDDGEEELLLGDVAVVDGADEEEELLLDDVAVVDGADEELEVELVVEAVVGTATHLAAITASDVEEVTVEVTDEVPVEVPVELLDDELVIVLSVEAVVEKEAEVLLDGEVALVEEEEASVLEEENEVPVTEEGEVLVPKEEELEEVLVAELDAVLVELEGVPVSVEVIVLEPEAVSEGVLAGGAVAVEEVMIEVPVELMDDELVVVLSVEAVEEEADMLLVTGEGEVLVLEEELEEELEEVMEPVGFEPNEVLVVKLEEVVLITAEVETVLGSLANMTLAPVNLFSSVLNFSLH</sequence>
<evidence type="ECO:0000313" key="2">
    <source>
        <dbReference type="EMBL" id="OJD35772.1"/>
    </source>
</evidence>
<organism evidence="2 3">
    <name type="scientific">Diplodia corticola</name>
    <dbReference type="NCBI Taxonomy" id="236234"/>
    <lineage>
        <taxon>Eukaryota</taxon>
        <taxon>Fungi</taxon>
        <taxon>Dikarya</taxon>
        <taxon>Ascomycota</taxon>
        <taxon>Pezizomycotina</taxon>
        <taxon>Dothideomycetes</taxon>
        <taxon>Dothideomycetes incertae sedis</taxon>
        <taxon>Botryosphaeriales</taxon>
        <taxon>Botryosphaeriaceae</taxon>
        <taxon>Diplodia</taxon>
    </lineage>
</organism>
<dbReference type="RefSeq" id="XP_020132032.1">
    <property type="nucleotide sequence ID" value="XM_020271252.1"/>
</dbReference>